<dbReference type="Proteomes" id="UP000276985">
    <property type="component" value="Unassembled WGS sequence"/>
</dbReference>
<evidence type="ECO:0000256" key="1">
    <source>
        <dbReference type="SAM" id="Coils"/>
    </source>
</evidence>
<name>A0ABD7JSB9_PSEAI</name>
<keyword evidence="1" id="KW-0175">Coiled coil</keyword>
<reference evidence="2 3" key="1">
    <citation type="submission" date="2018-12" db="EMBL/GenBank/DDBJ databases">
        <title>Pseudomonas aeruginosa Diversity Panel.</title>
        <authorList>
            <person name="Snesrud E."/>
            <person name="Mcgann P."/>
        </authorList>
    </citation>
    <scope>NUCLEOTIDE SEQUENCE [LARGE SCALE GENOMIC DNA]</scope>
    <source>
        <strain evidence="2 3">MRSN6241</strain>
    </source>
</reference>
<evidence type="ECO:0000313" key="3">
    <source>
        <dbReference type="Proteomes" id="UP000276985"/>
    </source>
</evidence>
<accession>A0ABD7JSB9</accession>
<feature type="coiled-coil region" evidence="1">
    <location>
        <begin position="353"/>
        <end position="415"/>
    </location>
</feature>
<dbReference type="EMBL" id="RXTL01000064">
    <property type="protein sequence ID" value="RTS38449.1"/>
    <property type="molecule type" value="Genomic_DNA"/>
</dbReference>
<dbReference type="AlphaFoldDB" id="A0ABD7JSB9"/>
<sequence length="697" mass="77555">MAANLAWYAGQCVSKNDVNMTVKVVGIRSEDGWSLLDKPQKLFPKAGEVEVRLQAASGYHKNDWVIFQVAHKEPRGKWKASTHRKLTPFLDLQDIGSLDALRSCLTEEGVDGPDHSAGWVIRYSEDRIILLDLIRSPDNRYRMAVGDNFYVYVYEPELLHCMPSDTGEVFLYDCKRTGECLQVLDWAPDDGYIKRIVRAMAGAHDPSVEFVIEWLKRHADEATGQIGSSLEDKLVAQQSARSGELIKRLLADKSLLGQLTELLLADAKMLSHLQSEIQAIAEQERGAIRASLMDALEHEVMALREERLLAFEAELRSLEAEQHEVLRGQLEQDMKSNILAMEERVAARQTKLEDQLESRRTELQQGIDALAAQREALKGELESIGFQIKAGEQSLAELKAHETLVAEEIERLKDDAASIHVPKSVKLESVLRFNPPQCAPTLGVGDMHREIKESILLTSVGKERMTQFFALLLAGESPVLHGPETQDFLLAAEALLSSGRSMRLEADPTVITFEDLWLRAGTQLPTALTHGLELSCGQTPVTVLAIVERAERSGARFWLPALADRTRRGELPRRFFICATVEDEDCEEAQAIRSQVPWLHVSGTIAPSAPALVPMVFAPAKVWQLDPGERPQDITPAMTAVAPLVNQLTLVNALRLARAATEWVRLNQGVGYEQTPSALTGLFIDQRAQADRTQQKS</sequence>
<evidence type="ECO:0000313" key="2">
    <source>
        <dbReference type="EMBL" id="RTS38449.1"/>
    </source>
</evidence>
<organism evidence="2 3">
    <name type="scientific">Pseudomonas aeruginosa</name>
    <dbReference type="NCBI Taxonomy" id="287"/>
    <lineage>
        <taxon>Bacteria</taxon>
        <taxon>Pseudomonadati</taxon>
        <taxon>Pseudomonadota</taxon>
        <taxon>Gammaproteobacteria</taxon>
        <taxon>Pseudomonadales</taxon>
        <taxon>Pseudomonadaceae</taxon>
        <taxon>Pseudomonas</taxon>
    </lineage>
</organism>
<proteinExistence type="predicted"/>
<protein>
    <submittedName>
        <fullName evidence="2">Uncharacterized protein</fullName>
    </submittedName>
</protein>
<comment type="caution">
    <text evidence="2">The sequence shown here is derived from an EMBL/GenBank/DDBJ whole genome shotgun (WGS) entry which is preliminary data.</text>
</comment>
<gene>
    <name evidence="2" type="ORF">DY940_33520</name>
</gene>